<organism evidence="3">
    <name type="scientific">Melampsora larici-populina (strain 98AG31 / pathotype 3-4-7)</name>
    <name type="common">Poplar leaf rust fungus</name>
    <dbReference type="NCBI Taxonomy" id="747676"/>
    <lineage>
        <taxon>Eukaryota</taxon>
        <taxon>Fungi</taxon>
        <taxon>Dikarya</taxon>
        <taxon>Basidiomycota</taxon>
        <taxon>Pucciniomycotina</taxon>
        <taxon>Pucciniomycetes</taxon>
        <taxon>Pucciniales</taxon>
        <taxon>Melampsoraceae</taxon>
        <taxon>Melampsora</taxon>
    </lineage>
</organism>
<name>F4RT52_MELLP</name>
<dbReference type="AlphaFoldDB" id="F4RT52"/>
<proteinExistence type="predicted"/>
<dbReference type="HOGENOM" id="CLU_1454741_0_0_1"/>
<feature type="chain" id="PRO_5003321768" evidence="1">
    <location>
        <begin position="21"/>
        <end position="181"/>
    </location>
</feature>
<dbReference type="RefSeq" id="XP_007412235.1">
    <property type="nucleotide sequence ID" value="XM_007412173.1"/>
</dbReference>
<feature type="signal peptide" evidence="1">
    <location>
        <begin position="1"/>
        <end position="20"/>
    </location>
</feature>
<dbReference type="EMBL" id="GL883118">
    <property type="protein sequence ID" value="EGG04444.1"/>
    <property type="molecule type" value="Genomic_DNA"/>
</dbReference>
<dbReference type="GeneID" id="18926846"/>
<evidence type="ECO:0000313" key="2">
    <source>
        <dbReference type="EMBL" id="EGG04444.1"/>
    </source>
</evidence>
<keyword evidence="1" id="KW-0732">Signal</keyword>
<reference evidence="3" key="1">
    <citation type="journal article" date="2011" name="Proc. Natl. Acad. Sci. U.S.A.">
        <title>Obligate biotrophy features unraveled by the genomic analysis of rust fungi.</title>
        <authorList>
            <person name="Duplessis S."/>
            <person name="Cuomo C.A."/>
            <person name="Lin Y.-C."/>
            <person name="Aerts A."/>
            <person name="Tisserant E."/>
            <person name="Veneault-Fourrey C."/>
            <person name="Joly D.L."/>
            <person name="Hacquard S."/>
            <person name="Amselem J."/>
            <person name="Cantarel B.L."/>
            <person name="Chiu R."/>
            <person name="Coutinho P.M."/>
            <person name="Feau N."/>
            <person name="Field M."/>
            <person name="Frey P."/>
            <person name="Gelhaye E."/>
            <person name="Goldberg J."/>
            <person name="Grabherr M.G."/>
            <person name="Kodira C.D."/>
            <person name="Kohler A."/>
            <person name="Kuees U."/>
            <person name="Lindquist E.A."/>
            <person name="Lucas S.M."/>
            <person name="Mago R."/>
            <person name="Mauceli E."/>
            <person name="Morin E."/>
            <person name="Murat C."/>
            <person name="Pangilinan J.L."/>
            <person name="Park R."/>
            <person name="Pearson M."/>
            <person name="Quesneville H."/>
            <person name="Rouhier N."/>
            <person name="Sakthikumar S."/>
            <person name="Salamov A.A."/>
            <person name="Schmutz J."/>
            <person name="Selles B."/>
            <person name="Shapiro H."/>
            <person name="Tanguay P."/>
            <person name="Tuskan G.A."/>
            <person name="Henrissat B."/>
            <person name="Van de Peer Y."/>
            <person name="Rouze P."/>
            <person name="Ellis J.G."/>
            <person name="Dodds P.N."/>
            <person name="Schein J.E."/>
            <person name="Zhong S."/>
            <person name="Hamelin R.C."/>
            <person name="Grigoriev I.V."/>
            <person name="Szabo L.J."/>
            <person name="Martin F."/>
        </authorList>
    </citation>
    <scope>NUCLEOTIDE SEQUENCE [LARGE SCALE GENOMIC DNA]</scope>
    <source>
        <strain evidence="3">98AG31 / pathotype 3-4-7</strain>
    </source>
</reference>
<protein>
    <submittedName>
        <fullName evidence="2">Secreted protein</fullName>
    </submittedName>
</protein>
<dbReference type="Proteomes" id="UP000001072">
    <property type="component" value="Unassembled WGS sequence"/>
</dbReference>
<accession>F4RT52</accession>
<dbReference type="KEGG" id="mlr:MELLADRAFT_124575"/>
<dbReference type="VEuPathDB" id="FungiDB:MELLADRAFT_124575"/>
<gene>
    <name evidence="2" type="ORF">MELLADRAFT_124575</name>
</gene>
<evidence type="ECO:0000256" key="1">
    <source>
        <dbReference type="SAM" id="SignalP"/>
    </source>
</evidence>
<keyword evidence="3" id="KW-1185">Reference proteome</keyword>
<evidence type="ECO:0000313" key="3">
    <source>
        <dbReference type="Proteomes" id="UP000001072"/>
    </source>
</evidence>
<sequence length="181" mass="19736">MKFMIIVLSIISLYTSLSFGHSPPSRLVARQGKCTPVTDNDPNTNIFNCPDDHPMDLNDCQRAGQIMMQNGWSSSGYGTCGVLYFGSDGKGEPAPLVPYKDLTATIVENTLNSFTVDCCPEIKTEFGHPVISDLPPDPQYPTGSTVLCVGRLASSYPDARALDDKDIGVLIKNNKKYLKNN</sequence>
<dbReference type="InParanoid" id="F4RT52"/>